<organism evidence="8 9">
    <name type="scientific">Candidatus Kurthia intestinigallinarum</name>
    <dbReference type="NCBI Taxonomy" id="1562256"/>
    <lineage>
        <taxon>Bacteria</taxon>
        <taxon>Bacillati</taxon>
        <taxon>Bacillota</taxon>
        <taxon>Bacilli</taxon>
        <taxon>Bacillales</taxon>
        <taxon>Caryophanaceae</taxon>
        <taxon>Kurthia</taxon>
    </lineage>
</organism>
<evidence type="ECO:0000256" key="3">
    <source>
        <dbReference type="ARBA" id="ARBA00022692"/>
    </source>
</evidence>
<sequence length="630" mass="71116">MTLFSIAKKNVARNFSQYFLYIASMVFSIVIYFTFVTLKYSDTIEREIESSQKIGSLMSGAAFVLIFFVAIFIFYCNAFFMKKRKKEVALYALLGVRKRQIGFMLFFENLLLGAVSLLAGIIIGFLASKGLLSILIRLMGYDVAAPFAFSWQAVMNTVIIFMIIFLVTSLQGYRVIYQFKLIDLFHASAKGEAVTKPNPVIAAIGVFLVGLGYFLALQDMTSKIWQVLGFLVTPMVILFATIIGTYLLFHSFTGTMLKWLKKSEKWLWRDLRVLTISQLLHRVKAHATTLTLIAILSATTITAGGAVFGLYYNISSTVKQMDPNTYMFVEQDEATTKKINRIVGDTDYNRVVETIEQNFTYNDEKMAYTLLSESEYNRLANVQQRDEIHVKGHQLYALDAAYDERFSPSYTNMTLQTKQEDFKVIDYKPYNLLNSALAYSTMVVSDDVYDTFAAKKSAKLQHFRVVIDPDATKADAKKVATILPEDAQLSSQPADMQANVESMGVLLFIGSFLGLVFLAATGSIIYFKMLTEAEEDKAKYVMLHKMGVSMKAMRRSIAGQNVVIFFVPLLIGILHSAVALKAFSSLLSMNLIIPVCMWMLAYTMIYALFYVLTVWSYTKMIKQTIQTEGV</sequence>
<dbReference type="InterPro" id="IPR027022">
    <property type="entry name" value="ABC_permease_BceB-typ"/>
</dbReference>
<dbReference type="RefSeq" id="WP_126989567.1">
    <property type="nucleotide sequence ID" value="NZ_JTFC01000010.1"/>
</dbReference>
<evidence type="ECO:0000259" key="7">
    <source>
        <dbReference type="Pfam" id="PF02687"/>
    </source>
</evidence>
<evidence type="ECO:0000313" key="8">
    <source>
        <dbReference type="EMBL" id="RUS57855.1"/>
    </source>
</evidence>
<comment type="subcellular location">
    <subcellularLocation>
        <location evidence="1 6">Cell membrane</location>
        <topology evidence="1 6">Multi-pass membrane protein</topology>
    </subcellularLocation>
</comment>
<keyword evidence="4 6" id="KW-1133">Transmembrane helix</keyword>
<feature type="transmembrane region" description="Helical" evidence="6">
    <location>
        <begin position="101"/>
        <end position="127"/>
    </location>
</feature>
<comment type="similarity">
    <text evidence="6">Belongs to the ABC-4 integral membrane protein family.</text>
</comment>
<dbReference type="InterPro" id="IPR003838">
    <property type="entry name" value="ABC3_permease_C"/>
</dbReference>
<keyword evidence="9" id="KW-1185">Reference proteome</keyword>
<feature type="transmembrane region" description="Helical" evidence="6">
    <location>
        <begin position="58"/>
        <end position="80"/>
    </location>
</feature>
<feature type="transmembrane region" description="Helical" evidence="6">
    <location>
        <begin position="290"/>
        <end position="312"/>
    </location>
</feature>
<feature type="transmembrane region" description="Helical" evidence="6">
    <location>
        <begin position="224"/>
        <end position="249"/>
    </location>
</feature>
<dbReference type="PANTHER" id="PTHR46795">
    <property type="entry name" value="ABC TRANSPORTER PERMEASE-RELATED-RELATED"/>
    <property type="match status" value="1"/>
</dbReference>
<name>A0A433RX52_9BACL</name>
<proteinExistence type="inferred from homology"/>
<dbReference type="GO" id="GO:0005886">
    <property type="term" value="C:plasma membrane"/>
    <property type="evidence" value="ECO:0007669"/>
    <property type="project" value="UniProtKB-SubCell"/>
</dbReference>
<dbReference type="OrthoDB" id="1705903at2"/>
<dbReference type="GO" id="GO:0055085">
    <property type="term" value="P:transmembrane transport"/>
    <property type="evidence" value="ECO:0007669"/>
    <property type="project" value="UniProtKB-UniRule"/>
</dbReference>
<dbReference type="EMBL" id="JTFC01000010">
    <property type="protein sequence ID" value="RUS57855.1"/>
    <property type="molecule type" value="Genomic_DNA"/>
</dbReference>
<evidence type="ECO:0000256" key="2">
    <source>
        <dbReference type="ARBA" id="ARBA00022475"/>
    </source>
</evidence>
<accession>A0A433RX52</accession>
<dbReference type="Proteomes" id="UP000288623">
    <property type="component" value="Unassembled WGS sequence"/>
</dbReference>
<keyword evidence="3 6" id="KW-0812">Transmembrane</keyword>
<dbReference type="PIRSF" id="PIRSF018968">
    <property type="entry name" value="ABC_permease_BceB"/>
    <property type="match status" value="1"/>
</dbReference>
<dbReference type="InterPro" id="IPR052536">
    <property type="entry name" value="ABC-4_Integral_Memb_Prot"/>
</dbReference>
<gene>
    <name evidence="8" type="ORF">QI30_03470</name>
</gene>
<keyword evidence="2 6" id="KW-1003">Cell membrane</keyword>
<keyword evidence="6" id="KW-0813">Transport</keyword>
<evidence type="ECO:0000256" key="4">
    <source>
        <dbReference type="ARBA" id="ARBA00022989"/>
    </source>
</evidence>
<protein>
    <submittedName>
        <fullName evidence="8">ABC transporter permease</fullName>
    </submittedName>
</protein>
<evidence type="ECO:0000256" key="1">
    <source>
        <dbReference type="ARBA" id="ARBA00004651"/>
    </source>
</evidence>
<feature type="domain" description="ABC3 transporter permease C-terminal" evidence="7">
    <location>
        <begin position="61"/>
        <end position="170"/>
    </location>
</feature>
<feature type="domain" description="ABC3 transporter permease C-terminal" evidence="7">
    <location>
        <begin position="512"/>
        <end position="622"/>
    </location>
</feature>
<feature type="transmembrane region" description="Helical" evidence="6">
    <location>
        <begin position="18"/>
        <end position="38"/>
    </location>
</feature>
<evidence type="ECO:0000313" key="9">
    <source>
        <dbReference type="Proteomes" id="UP000288623"/>
    </source>
</evidence>
<feature type="transmembrane region" description="Helical" evidence="6">
    <location>
        <begin position="505"/>
        <end position="527"/>
    </location>
</feature>
<evidence type="ECO:0000256" key="6">
    <source>
        <dbReference type="PIRNR" id="PIRNR018968"/>
    </source>
</evidence>
<dbReference type="PANTHER" id="PTHR46795:SF3">
    <property type="entry name" value="ABC TRANSPORTER PERMEASE"/>
    <property type="match status" value="1"/>
</dbReference>
<feature type="transmembrane region" description="Helical" evidence="6">
    <location>
        <begin position="591"/>
        <end position="612"/>
    </location>
</feature>
<evidence type="ECO:0000256" key="5">
    <source>
        <dbReference type="ARBA" id="ARBA00023136"/>
    </source>
</evidence>
<comment type="caution">
    <text evidence="8">The sequence shown here is derived from an EMBL/GenBank/DDBJ whole genome shotgun (WGS) entry which is preliminary data.</text>
</comment>
<feature type="transmembrane region" description="Helical" evidence="6">
    <location>
        <begin position="147"/>
        <end position="170"/>
    </location>
</feature>
<feature type="transmembrane region" description="Helical" evidence="6">
    <location>
        <begin position="200"/>
        <end position="218"/>
    </location>
</feature>
<keyword evidence="5 6" id="KW-0472">Membrane</keyword>
<dbReference type="Pfam" id="PF02687">
    <property type="entry name" value="FtsX"/>
    <property type="match status" value="2"/>
</dbReference>
<reference evidence="8 9" key="1">
    <citation type="submission" date="2014-11" db="EMBL/GenBank/DDBJ databases">
        <title>Genome sequence and analysis of novel Kurthia sp.</title>
        <authorList>
            <person name="Lawson J.N."/>
            <person name="Gonzalez J.E."/>
            <person name="Rinauldi L."/>
            <person name="Xuan Z."/>
            <person name="Firman A."/>
            <person name="Shaddox L."/>
            <person name="Trudeau A."/>
            <person name="Shah S."/>
            <person name="Reiman D."/>
        </authorList>
    </citation>
    <scope>NUCLEOTIDE SEQUENCE [LARGE SCALE GENOMIC DNA]</scope>
    <source>
        <strain evidence="8 9">3B1D</strain>
    </source>
</reference>
<feature type="transmembrane region" description="Helical" evidence="6">
    <location>
        <begin position="558"/>
        <end position="579"/>
    </location>
</feature>
<dbReference type="AlphaFoldDB" id="A0A433RX52"/>